<protein>
    <recommendedName>
        <fullName evidence="3">Peptidoglycan binding-like domain-containing protein</fullName>
    </recommendedName>
</protein>
<reference evidence="4 5" key="1">
    <citation type="submission" date="2016-04" db="EMBL/GenBank/DDBJ databases">
        <authorList>
            <person name="Evans L.H."/>
            <person name="Alamgir A."/>
            <person name="Owens N."/>
            <person name="Weber N.D."/>
            <person name="Virtaneva K."/>
            <person name="Barbian K."/>
            <person name="Babar A."/>
            <person name="Rosenke K."/>
        </authorList>
    </citation>
    <scope>NUCLEOTIDE SEQUENCE [LARGE SCALE GENOMIC DNA]</scope>
    <source>
        <strain evidence="4 5">PMB02</strain>
    </source>
</reference>
<feature type="coiled-coil region" evidence="1">
    <location>
        <begin position="209"/>
        <end position="250"/>
    </location>
</feature>
<gene>
    <name evidence="4" type="ORF">A5481_21920</name>
</gene>
<evidence type="ECO:0000259" key="3">
    <source>
        <dbReference type="Pfam" id="PF01471"/>
    </source>
</evidence>
<dbReference type="InterPro" id="IPR036366">
    <property type="entry name" value="PGBDSf"/>
</dbReference>
<dbReference type="Proteomes" id="UP000078316">
    <property type="component" value="Unassembled WGS sequence"/>
</dbReference>
<keyword evidence="1" id="KW-0175">Coiled coil</keyword>
<dbReference type="STRING" id="427683.A5481_21920"/>
<dbReference type="SUPFAM" id="SSF47090">
    <property type="entry name" value="PGBD-like"/>
    <property type="match status" value="1"/>
</dbReference>
<dbReference type="Gene3D" id="1.10.101.10">
    <property type="entry name" value="PGBD-like superfamily/PGBD"/>
    <property type="match status" value="1"/>
</dbReference>
<dbReference type="InterPro" id="IPR036365">
    <property type="entry name" value="PGBD-like_sf"/>
</dbReference>
<feature type="compositionally biased region" description="Low complexity" evidence="2">
    <location>
        <begin position="32"/>
        <end position="41"/>
    </location>
</feature>
<dbReference type="EMBL" id="LWHQ01000043">
    <property type="protein sequence ID" value="OAS20992.1"/>
    <property type="molecule type" value="Genomic_DNA"/>
</dbReference>
<feature type="domain" description="Peptidoglycan binding-like" evidence="3">
    <location>
        <begin position="373"/>
        <end position="427"/>
    </location>
</feature>
<evidence type="ECO:0000313" key="4">
    <source>
        <dbReference type="EMBL" id="OAS20992.1"/>
    </source>
</evidence>
<evidence type="ECO:0000256" key="1">
    <source>
        <dbReference type="SAM" id="Coils"/>
    </source>
</evidence>
<sequence length="440" mass="45706">MAARYGREWVRERSVIQDHRRDDSDILTGEPAGAARSGRAAAPDDGVSALGSARSVSARLLGEPPVHCRTISLVSGAAGAGAALVLLAGATLFLSRDDAAVSVEALLAQAGRGLRSAGIGPDAHEPEVTRPVAPGEAERRDLAMRSRRLTAEMEALDRAVVQRRDELDVVGASVARLRLAADADHEARRAAEVAKAAADAGADEARAGIAAVGREMAALRAQVAEQREALAAARSEVETARTALIVLRAEIAEQSGRMEAARTEGEAGIRQVADRLSEFGQTARTNREAIGRIARTIDDLEATSRGIEAARAHAVPDRAALADGSGAAGRPASDLRTRIAALETALAGMPDPSATAGIGLDQSLRTEAALQPEQWRAIQRALARTGHYAGETDGRPGTATRAAIATYQRGLGAAATGRLSSAQIARLLPLAPVQPPMAAR</sequence>
<comment type="caution">
    <text evidence="4">The sequence shown here is derived from an EMBL/GenBank/DDBJ whole genome shotgun (WGS) entry which is preliminary data.</text>
</comment>
<organism evidence="4 5">
    <name type="scientific">Methylobacterium platani</name>
    <dbReference type="NCBI Taxonomy" id="427683"/>
    <lineage>
        <taxon>Bacteria</taxon>
        <taxon>Pseudomonadati</taxon>
        <taxon>Pseudomonadota</taxon>
        <taxon>Alphaproteobacteria</taxon>
        <taxon>Hyphomicrobiales</taxon>
        <taxon>Methylobacteriaceae</taxon>
        <taxon>Methylobacterium</taxon>
    </lineage>
</organism>
<dbReference type="InterPro" id="IPR002477">
    <property type="entry name" value="Peptidoglycan-bd-like"/>
</dbReference>
<evidence type="ECO:0000313" key="5">
    <source>
        <dbReference type="Proteomes" id="UP000078316"/>
    </source>
</evidence>
<dbReference type="Pfam" id="PF01471">
    <property type="entry name" value="PG_binding_1"/>
    <property type="match status" value="1"/>
</dbReference>
<feature type="region of interest" description="Disordered" evidence="2">
    <location>
        <begin position="18"/>
        <end position="47"/>
    </location>
</feature>
<name>A0A179S6J6_9HYPH</name>
<accession>A0A179S6J6</accession>
<dbReference type="RefSeq" id="WP_048437171.1">
    <property type="nucleotide sequence ID" value="NZ_LWHQ01000043.1"/>
</dbReference>
<dbReference type="OrthoDB" id="7987476at2"/>
<dbReference type="AlphaFoldDB" id="A0A179S6J6"/>
<proteinExistence type="predicted"/>
<evidence type="ECO:0000256" key="2">
    <source>
        <dbReference type="SAM" id="MobiDB-lite"/>
    </source>
</evidence>